<evidence type="ECO:0000256" key="2">
    <source>
        <dbReference type="RuleBase" id="RU003954"/>
    </source>
</evidence>
<dbReference type="VEuPathDB" id="FungiDB:PSHT_06082"/>
<dbReference type="SUPFAM" id="SSF48557">
    <property type="entry name" value="L-aspartase-like"/>
    <property type="match status" value="1"/>
</dbReference>
<feature type="compositionally biased region" description="Polar residues" evidence="3">
    <location>
        <begin position="705"/>
        <end position="717"/>
    </location>
</feature>
<dbReference type="InterPro" id="IPR024338">
    <property type="entry name" value="MID1/Yam8"/>
</dbReference>
<dbReference type="InterPro" id="IPR008948">
    <property type="entry name" value="L-Aspartase-like"/>
</dbReference>
<dbReference type="Pfam" id="PF00221">
    <property type="entry name" value="Lyase_aromatic"/>
    <property type="match status" value="1"/>
</dbReference>
<evidence type="ECO:0000313" key="6">
    <source>
        <dbReference type="Proteomes" id="UP000238274"/>
    </source>
</evidence>
<evidence type="ECO:0000313" key="5">
    <source>
        <dbReference type="EMBL" id="POW18220.1"/>
    </source>
</evidence>
<dbReference type="Gene3D" id="1.10.275.10">
    <property type="entry name" value="Fumarase/aspartase (N-terminal domain)"/>
    <property type="match status" value="1"/>
</dbReference>
<keyword evidence="6" id="KW-1185">Reference proteome</keyword>
<dbReference type="InterPro" id="IPR001106">
    <property type="entry name" value="Aromatic_Lyase"/>
</dbReference>
<dbReference type="GO" id="GO:0098703">
    <property type="term" value="P:calcium ion import across plasma membrane"/>
    <property type="evidence" value="ECO:0007669"/>
    <property type="project" value="InterPro"/>
</dbReference>
<name>A0A2S4W8Y3_9BASI</name>
<keyword evidence="4" id="KW-1133">Transmembrane helix</keyword>
<comment type="similarity">
    <text evidence="1 2">Belongs to the PAL/histidase family.</text>
</comment>
<evidence type="ECO:0008006" key="7">
    <source>
        <dbReference type="Google" id="ProtNLM"/>
    </source>
</evidence>
<accession>A0A2S4W8Y3</accession>
<dbReference type="NCBIfam" id="TIGR01226">
    <property type="entry name" value="phe_am_lyase"/>
    <property type="match status" value="1"/>
</dbReference>
<dbReference type="PANTHER" id="PTHR10362">
    <property type="entry name" value="HISTIDINE AMMONIA-LYASE"/>
    <property type="match status" value="1"/>
</dbReference>
<sequence length="1166" mass="127755">MSRPHAALCHALITPLLLDPVPNNSETVTVIIDGYSLTIQDLIRATTRIPKYEISKDPKTSSKIASSLKFMLDRQQRHEHMKWSITSIDNRAFIMRINWGQERHQLTIGENPSIPIHHNIMAESVVRTAILIRVNSLSRGHSAVRFELLESLVELLNRNITPIVPLRGTISASGDLTPLAYVAGAVCGHPDVYVIDRSQECMKKHNLAPLVLGPKEGLAIANGTAFSAGLGSIVIYETHILALLSQVLTAMTVETLVGQIGAFHPFIHKIARPHSGQIEVAENVYKFLKESKLVENEDQDEGDDDFEREKSNQILRQDRYPLRTAPQWIGPQLEDILVAHQTISVELNSTTDNPLVDIENGRLHHGGNFQATSIATSMEKTRLSIAAMEDHVCPINRIKQVDSNMNKGLPSCLNGSEPSINYHTKGLDTHCAAYCSELQFLASPVTTHVQSAEGHNQSINSLAFISARKTAESIEILKMLMASHLYCLCQALDLRVIEIRLKESLVEIFKETLQSSFGDLKISVDEVVDKFMNRRETSPIGSVTQYMSTSTRLILNKLEELSTGTLPTSQYLGSSRVIYDFVRVELDVQFRVGDVASGVHTSIGSSVDRILCCLSTPSFLNVLLSFQCHAQTVLKPNSVSSFVVDGSTLSLQLAPPPSSTLTFITLNLCSSSSPAKTDYQYNNILIVSNSTDNQAPSPDKLPARSKSNILSHQSSTGDYSDLRAGYAAVSLINSQGLWITIISPNPSSKWTFQVGVSTLKEPFHFTNNFPALKLDDTDETNALLTASDSSVFLPSTTKKAPPLTDLLPIILRTPDTLQLGLSGSACYLQALIDNLPADLKPQSSKITIVPSLTTRTTGIGSFSSQPTLNSSDNDYRIDDQSAGFRVQYFVSNLQPNSNYSAWLFQLGPVVDNVQTGKLWPYVNFKTKLTKNCRLVHDLPFCPTVAYAIPALPTTPTAELIGTYNRTIQTHLQNFRTVISTYPCNNDTSGRYSFVSGCEDCIRAYVDWACAMVLPRCTDAPLPSPTTSNQIVFTRPLPSESRTPSLTDARLYPYNELGPCMTLCTLVAATCPPLIGWTCPSTDPGGISNRSYAGLVSLTPLDLPGGSQSTLGDGGHRAQDRFGNFFCNALESDIVYLRMGDAPLLRPTSLWLVAAAIGWASVALLLV</sequence>
<dbReference type="GO" id="GO:0005262">
    <property type="term" value="F:calcium channel activity"/>
    <property type="evidence" value="ECO:0007669"/>
    <property type="project" value="InterPro"/>
</dbReference>
<dbReference type="Gene3D" id="1.20.200.10">
    <property type="entry name" value="Fumarase/aspartase (Central domain)"/>
    <property type="match status" value="1"/>
</dbReference>
<dbReference type="GO" id="GO:0005737">
    <property type="term" value="C:cytoplasm"/>
    <property type="evidence" value="ECO:0007669"/>
    <property type="project" value="InterPro"/>
</dbReference>
<dbReference type="GO" id="GO:0016841">
    <property type="term" value="F:ammonia-lyase activity"/>
    <property type="evidence" value="ECO:0007669"/>
    <property type="project" value="InterPro"/>
</dbReference>
<evidence type="ECO:0000256" key="3">
    <source>
        <dbReference type="SAM" id="MobiDB-lite"/>
    </source>
</evidence>
<feature type="region of interest" description="Disordered" evidence="3">
    <location>
        <begin position="690"/>
        <end position="717"/>
    </location>
</feature>
<dbReference type="PROSITE" id="PS00488">
    <property type="entry name" value="PAL_HISTIDASE"/>
    <property type="match status" value="1"/>
</dbReference>
<reference evidence="6" key="2">
    <citation type="journal article" date="2018" name="BMC Genomics">
        <title>Genomic insights into host adaptation between the wheat stripe rust pathogen (Puccinia striiformis f. sp. tritici) and the barley stripe rust pathogen (Puccinia striiformis f. sp. hordei).</title>
        <authorList>
            <person name="Xia C."/>
            <person name="Wang M."/>
            <person name="Yin C."/>
            <person name="Cornejo O.E."/>
            <person name="Hulbert S.H."/>
            <person name="Chen X."/>
        </authorList>
    </citation>
    <scope>NUCLEOTIDE SEQUENCE [LARGE SCALE GENOMIC DNA]</scope>
    <source>
        <strain evidence="6">93TX-2</strain>
    </source>
</reference>
<evidence type="ECO:0000256" key="1">
    <source>
        <dbReference type="ARBA" id="ARBA00007238"/>
    </source>
</evidence>
<dbReference type="OrthoDB" id="5405745at2759"/>
<dbReference type="VEuPathDB" id="FungiDB:PSTT_11216"/>
<comment type="caution">
    <text evidence="5">The sequence shown here is derived from an EMBL/GenBank/DDBJ whole genome shotgun (WGS) entry which is preliminary data.</text>
</comment>
<gene>
    <name evidence="5" type="ORF">PSHT_06082</name>
</gene>
<evidence type="ECO:0000256" key="4">
    <source>
        <dbReference type="SAM" id="Phobius"/>
    </source>
</evidence>
<dbReference type="InterPro" id="IPR005922">
    <property type="entry name" value="Phe_NH3-lyase"/>
</dbReference>
<protein>
    <recommendedName>
        <fullName evidence="7">Phenylalanine ammonia-lyase</fullName>
    </recommendedName>
</protein>
<dbReference type="InterPro" id="IPR022313">
    <property type="entry name" value="Phe/His_NH3-lyase_AS"/>
</dbReference>
<proteinExistence type="inferred from homology"/>
<dbReference type="Pfam" id="PF12929">
    <property type="entry name" value="Mid1"/>
    <property type="match status" value="1"/>
</dbReference>
<keyword evidence="4" id="KW-0812">Transmembrane</keyword>
<feature type="transmembrane region" description="Helical" evidence="4">
    <location>
        <begin position="1147"/>
        <end position="1165"/>
    </location>
</feature>
<dbReference type="EMBL" id="PKSM01000069">
    <property type="protein sequence ID" value="POW18220.1"/>
    <property type="molecule type" value="Genomic_DNA"/>
</dbReference>
<reference evidence="6" key="3">
    <citation type="journal article" date="2018" name="Mol. Plant Microbe Interact.">
        <title>Genome sequence resources for the wheat stripe rust pathogen (Puccinia striiformis f. sp. tritici) and the barley stripe rust pathogen (Puccinia striiformis f. sp. hordei).</title>
        <authorList>
            <person name="Xia C."/>
            <person name="Wang M."/>
            <person name="Yin C."/>
            <person name="Cornejo O.E."/>
            <person name="Hulbert S.H."/>
            <person name="Chen X."/>
        </authorList>
    </citation>
    <scope>NUCLEOTIDE SEQUENCE [LARGE SCALE GENOMIC DNA]</scope>
    <source>
        <strain evidence="6">93TX-2</strain>
    </source>
</reference>
<dbReference type="Proteomes" id="UP000238274">
    <property type="component" value="Unassembled WGS sequence"/>
</dbReference>
<organism evidence="5 6">
    <name type="scientific">Puccinia striiformis</name>
    <dbReference type="NCBI Taxonomy" id="27350"/>
    <lineage>
        <taxon>Eukaryota</taxon>
        <taxon>Fungi</taxon>
        <taxon>Dikarya</taxon>
        <taxon>Basidiomycota</taxon>
        <taxon>Pucciniomycotina</taxon>
        <taxon>Pucciniomycetes</taxon>
        <taxon>Pucciniales</taxon>
        <taxon>Pucciniaceae</taxon>
        <taxon>Puccinia</taxon>
    </lineage>
</organism>
<dbReference type="CDD" id="cd00332">
    <property type="entry name" value="PAL-HAL"/>
    <property type="match status" value="1"/>
</dbReference>
<dbReference type="AlphaFoldDB" id="A0A2S4W8Y3"/>
<dbReference type="GO" id="GO:0006559">
    <property type="term" value="P:L-phenylalanine catabolic process"/>
    <property type="evidence" value="ECO:0007669"/>
    <property type="project" value="InterPro"/>
</dbReference>
<keyword evidence="2" id="KW-0456">Lyase</keyword>
<keyword evidence="4" id="KW-0472">Membrane</keyword>
<dbReference type="InterPro" id="IPR024083">
    <property type="entry name" value="Fumarase/histidase_N"/>
</dbReference>
<reference evidence="5 6" key="1">
    <citation type="submission" date="2017-12" db="EMBL/GenBank/DDBJ databases">
        <title>Gene loss provides genomic basis for host adaptation in cereal stripe rust fungi.</title>
        <authorList>
            <person name="Xia C."/>
        </authorList>
    </citation>
    <scope>NUCLEOTIDE SEQUENCE [LARGE SCALE GENOMIC DNA]</scope>
    <source>
        <strain evidence="5 6">93TX-2</strain>
    </source>
</reference>